<dbReference type="PANTHER" id="PTHR19288">
    <property type="entry name" value="4-NITROPHENYLPHOSPHATASE-RELATED"/>
    <property type="match status" value="1"/>
</dbReference>
<dbReference type="EMBL" id="SNXY01000009">
    <property type="protein sequence ID" value="TDP83452.1"/>
    <property type="molecule type" value="Genomic_DNA"/>
</dbReference>
<dbReference type="Proteomes" id="UP000294547">
    <property type="component" value="Unassembled WGS sequence"/>
</dbReference>
<dbReference type="SUPFAM" id="SSF56784">
    <property type="entry name" value="HAD-like"/>
    <property type="match status" value="1"/>
</dbReference>
<reference evidence="1 2" key="1">
    <citation type="submission" date="2019-03" db="EMBL/GenBank/DDBJ databases">
        <title>Genomic Encyclopedia of Type Strains, Phase IV (KMG-IV): sequencing the most valuable type-strain genomes for metagenomic binning, comparative biology and taxonomic classification.</title>
        <authorList>
            <person name="Goeker M."/>
        </authorList>
    </citation>
    <scope>NUCLEOTIDE SEQUENCE [LARGE SCALE GENOMIC DNA]</scope>
    <source>
        <strain evidence="1 2">DSM 102969</strain>
    </source>
</reference>
<name>A0A4R6RBK5_9HYPH</name>
<keyword evidence="2" id="KW-1185">Reference proteome</keyword>
<organism evidence="1 2">
    <name type="scientific">Oharaeibacter diazotrophicus</name>
    <dbReference type="NCBI Taxonomy" id="1920512"/>
    <lineage>
        <taxon>Bacteria</taxon>
        <taxon>Pseudomonadati</taxon>
        <taxon>Pseudomonadota</taxon>
        <taxon>Alphaproteobacteria</taxon>
        <taxon>Hyphomicrobiales</taxon>
        <taxon>Pleomorphomonadaceae</taxon>
        <taxon>Oharaeibacter</taxon>
    </lineage>
</organism>
<dbReference type="Pfam" id="PF13242">
    <property type="entry name" value="Hydrolase_like"/>
    <property type="match status" value="1"/>
</dbReference>
<dbReference type="GO" id="GO:0005737">
    <property type="term" value="C:cytoplasm"/>
    <property type="evidence" value="ECO:0007669"/>
    <property type="project" value="TreeGrafter"/>
</dbReference>
<dbReference type="Gene3D" id="3.40.50.1000">
    <property type="entry name" value="HAD superfamily/HAD-like"/>
    <property type="match status" value="2"/>
</dbReference>
<dbReference type="InterPro" id="IPR036412">
    <property type="entry name" value="HAD-like_sf"/>
</dbReference>
<dbReference type="InterPro" id="IPR006357">
    <property type="entry name" value="HAD-SF_hydro_IIA"/>
</dbReference>
<protein>
    <submittedName>
        <fullName evidence="1">HAD superfamily hydrolase (TIGR01459 family)</fullName>
    </submittedName>
</protein>
<dbReference type="GO" id="GO:0016791">
    <property type="term" value="F:phosphatase activity"/>
    <property type="evidence" value="ECO:0007669"/>
    <property type="project" value="TreeGrafter"/>
</dbReference>
<proteinExistence type="predicted"/>
<dbReference type="OrthoDB" id="9791073at2"/>
<dbReference type="AlphaFoldDB" id="A0A4R6RBK5"/>
<evidence type="ECO:0000313" key="1">
    <source>
        <dbReference type="EMBL" id="TDP83452.1"/>
    </source>
</evidence>
<comment type="caution">
    <text evidence="1">The sequence shown here is derived from an EMBL/GenBank/DDBJ whole genome shotgun (WGS) entry which is preliminary data.</text>
</comment>
<gene>
    <name evidence="1" type="ORF">EDD54_3414</name>
</gene>
<accession>A0A4R6RBK5</accession>
<dbReference type="CDD" id="cd07525">
    <property type="entry name" value="HAD_like"/>
    <property type="match status" value="1"/>
</dbReference>
<dbReference type="Pfam" id="PF13344">
    <property type="entry name" value="Hydrolase_6"/>
    <property type="match status" value="1"/>
</dbReference>
<dbReference type="RefSeq" id="WP_126538406.1">
    <property type="nucleotide sequence ID" value="NZ_BSPM01000009.1"/>
</dbReference>
<dbReference type="PANTHER" id="PTHR19288:SF90">
    <property type="entry name" value="OS08G0542600 PROTEIN"/>
    <property type="match status" value="1"/>
</dbReference>
<sequence length="287" mass="30740">MKTVTLVPGLSVLADRYRAVVCDVWGVLHNGVVGYGEAGEALRRFRADGRPVVLLTNAPRPAYEVEAILARFGIPRDAYDCIVTSGDACRGHLKREGAVRVLHLGPPRDLPLFEGLKLDLVGEEEAELVVCTGLFDDDTETAEDYRALLGRCLARGLRMFCANPDIVVERGDRLIYCAGAIAQLYDDMGGETVMFGKPHKPVYDIALETVAEIAGEPIAHHDVLAIGDALPTDVKGAWGQGLPVLMVTAGIHAADFGPADAPDPAAVAKRLAIEGLEITAAVPRLVW</sequence>
<dbReference type="InterPro" id="IPR006356">
    <property type="entry name" value="HAD-SF_hydro_IIA_hyp3"/>
</dbReference>
<dbReference type="NCBIfam" id="TIGR01460">
    <property type="entry name" value="HAD-SF-IIA"/>
    <property type="match status" value="1"/>
</dbReference>
<evidence type="ECO:0000313" key="2">
    <source>
        <dbReference type="Proteomes" id="UP000294547"/>
    </source>
</evidence>
<dbReference type="NCBIfam" id="TIGR01459">
    <property type="entry name" value="HAD-SF-IIA-hyp4"/>
    <property type="match status" value="1"/>
</dbReference>
<dbReference type="InterPro" id="IPR023214">
    <property type="entry name" value="HAD_sf"/>
</dbReference>
<keyword evidence="1" id="KW-0378">Hydrolase</keyword>